<feature type="transmembrane region" description="Helical" evidence="7">
    <location>
        <begin position="411"/>
        <end position="433"/>
    </location>
</feature>
<evidence type="ECO:0000256" key="5">
    <source>
        <dbReference type="ARBA" id="ARBA00023136"/>
    </source>
</evidence>
<dbReference type="KEGG" id="ehx:EMIHUDRAFT_112672"/>
<keyword evidence="3 7" id="KW-0812">Transmembrane</keyword>
<evidence type="ECO:0008006" key="10">
    <source>
        <dbReference type="Google" id="ProtNLM"/>
    </source>
</evidence>
<dbReference type="eggNOG" id="KOG1347">
    <property type="taxonomic scope" value="Eukaryota"/>
</dbReference>
<keyword evidence="9" id="KW-1185">Reference proteome</keyword>
<feature type="compositionally biased region" description="Basic and acidic residues" evidence="6">
    <location>
        <begin position="570"/>
        <end position="580"/>
    </location>
</feature>
<dbReference type="InterPro" id="IPR002528">
    <property type="entry name" value="MATE_fam"/>
</dbReference>
<dbReference type="STRING" id="2903.R1D8D7"/>
<dbReference type="HOGENOM" id="CLU_470481_0_0_1"/>
<evidence type="ECO:0000256" key="7">
    <source>
        <dbReference type="SAM" id="Phobius"/>
    </source>
</evidence>
<evidence type="ECO:0000256" key="1">
    <source>
        <dbReference type="ARBA" id="ARBA00004141"/>
    </source>
</evidence>
<evidence type="ECO:0000256" key="6">
    <source>
        <dbReference type="SAM" id="MobiDB-lite"/>
    </source>
</evidence>
<feature type="transmembrane region" description="Helical" evidence="7">
    <location>
        <begin position="439"/>
        <end position="458"/>
    </location>
</feature>
<dbReference type="PANTHER" id="PTHR42893:SF46">
    <property type="entry name" value="PROTEIN DETOXIFICATION 44, CHLOROPLASTIC"/>
    <property type="match status" value="1"/>
</dbReference>
<sequence length="580" mass="58340">MLLLSLAAVSFARFARHPPALSPRRLGTPALSDGGDEAAIDRQMAEIGAPALVGLSIEPVASLVDTAFVGRCCATADLAGVGIGVGIFNLVAKAFNFLSPATTSLVAAASPESEPGEFTTPMLQAVSASLAVASVAGLGIAAALTLGAGRLLNTLGIAAGSPMRPSAVAYLLLRGLSAPASLGLCCIQGAFRGARDTRTPLLGLATVTAVNVALDAAFIPARALGWGAAGAAGATAAAQYAGAAVMLRQLLRRCGESSLQLPRRRDVVRLLSSGSVLTLRTLAVLGTISYSSLLAARVGAASGAAHQVCLQLWLAASLLADAVAIAAQALLANVAAARRTSAARTVVQRTLRAGCATGLGTAAALSIGGRSLFRLFAADPAVLAAAAAAWPAVVAYSGRRWPRLLFGASDYGFCAVGMLLSAAPAAAAMRWLAPRWGLPGVWAGLGVLMGMRTLLAAARIASRTGPWRGLLGDPRAERRASVARRMAGEAAAAAEAAEEAVRAAMAEAAAAAAAAEDASAAEQRAAFDADAAAAAAASTAWQFAASAAAMEEATAAAEAVPPLSPEEEEEWKRAQMETRP</sequence>
<protein>
    <recommendedName>
        <fullName evidence="10">Protein DETOXIFICATION</fullName>
    </recommendedName>
</protein>
<feature type="transmembrane region" description="Helical" evidence="7">
    <location>
        <begin position="199"/>
        <end position="219"/>
    </location>
</feature>
<dbReference type="RefSeq" id="XP_005784147.1">
    <property type="nucleotide sequence ID" value="XM_005784090.1"/>
</dbReference>
<dbReference type="Proteomes" id="UP000013827">
    <property type="component" value="Unassembled WGS sequence"/>
</dbReference>
<organism evidence="8 9">
    <name type="scientific">Emiliania huxleyi (strain CCMP1516)</name>
    <dbReference type="NCBI Taxonomy" id="280463"/>
    <lineage>
        <taxon>Eukaryota</taxon>
        <taxon>Haptista</taxon>
        <taxon>Haptophyta</taxon>
        <taxon>Prymnesiophyceae</taxon>
        <taxon>Isochrysidales</taxon>
        <taxon>Noelaerhabdaceae</taxon>
        <taxon>Emiliania</taxon>
    </lineage>
</organism>
<evidence type="ECO:0000313" key="8">
    <source>
        <dbReference type="EnsemblProtists" id="EOD31718"/>
    </source>
</evidence>
<dbReference type="Pfam" id="PF01554">
    <property type="entry name" value="MatE"/>
    <property type="match status" value="2"/>
</dbReference>
<dbReference type="PANTHER" id="PTHR42893">
    <property type="entry name" value="PROTEIN DETOXIFICATION 44, CHLOROPLASTIC-RELATED"/>
    <property type="match status" value="1"/>
</dbReference>
<feature type="transmembrane region" description="Helical" evidence="7">
    <location>
        <begin position="125"/>
        <end position="147"/>
    </location>
</feature>
<feature type="transmembrane region" description="Helical" evidence="7">
    <location>
        <begin position="351"/>
        <end position="369"/>
    </location>
</feature>
<dbReference type="PaxDb" id="2903-EOD31718"/>
<feature type="transmembrane region" description="Helical" evidence="7">
    <location>
        <begin position="267"/>
        <end position="290"/>
    </location>
</feature>
<dbReference type="EnsemblProtists" id="EOD31718">
    <property type="protein sequence ID" value="EOD31718"/>
    <property type="gene ID" value="EMIHUDRAFT_112672"/>
</dbReference>
<dbReference type="GO" id="GO:0016020">
    <property type="term" value="C:membrane"/>
    <property type="evidence" value="ECO:0007669"/>
    <property type="project" value="UniProtKB-SubCell"/>
</dbReference>
<dbReference type="OMA" id="IMYPPES"/>
<dbReference type="InterPro" id="IPR044644">
    <property type="entry name" value="DinF-like"/>
</dbReference>
<evidence type="ECO:0000256" key="4">
    <source>
        <dbReference type="ARBA" id="ARBA00022989"/>
    </source>
</evidence>
<keyword evidence="5 7" id="KW-0472">Membrane</keyword>
<name>A0A0D3K7I3_EMIH1</name>
<feature type="transmembrane region" description="Helical" evidence="7">
    <location>
        <begin position="225"/>
        <end position="247"/>
    </location>
</feature>
<reference evidence="8" key="2">
    <citation type="submission" date="2024-10" db="UniProtKB">
        <authorList>
            <consortium name="EnsemblProtists"/>
        </authorList>
    </citation>
    <scope>IDENTIFICATION</scope>
</reference>
<accession>A0A0D3K7I3</accession>
<evidence type="ECO:0000256" key="3">
    <source>
        <dbReference type="ARBA" id="ARBA00022692"/>
    </source>
</evidence>
<dbReference type="GO" id="GO:0015297">
    <property type="term" value="F:antiporter activity"/>
    <property type="evidence" value="ECO:0007669"/>
    <property type="project" value="InterPro"/>
</dbReference>
<evidence type="ECO:0000256" key="2">
    <source>
        <dbReference type="ARBA" id="ARBA00010199"/>
    </source>
</evidence>
<reference evidence="9" key="1">
    <citation type="journal article" date="2013" name="Nature">
        <title>Pan genome of the phytoplankton Emiliania underpins its global distribution.</title>
        <authorList>
            <person name="Read B.A."/>
            <person name="Kegel J."/>
            <person name="Klute M.J."/>
            <person name="Kuo A."/>
            <person name="Lefebvre S.C."/>
            <person name="Maumus F."/>
            <person name="Mayer C."/>
            <person name="Miller J."/>
            <person name="Monier A."/>
            <person name="Salamov A."/>
            <person name="Young J."/>
            <person name="Aguilar M."/>
            <person name="Claverie J.M."/>
            <person name="Frickenhaus S."/>
            <person name="Gonzalez K."/>
            <person name="Herman E.K."/>
            <person name="Lin Y.C."/>
            <person name="Napier J."/>
            <person name="Ogata H."/>
            <person name="Sarno A.F."/>
            <person name="Shmutz J."/>
            <person name="Schroeder D."/>
            <person name="de Vargas C."/>
            <person name="Verret F."/>
            <person name="von Dassow P."/>
            <person name="Valentin K."/>
            <person name="Van de Peer Y."/>
            <person name="Wheeler G."/>
            <person name="Dacks J.B."/>
            <person name="Delwiche C.F."/>
            <person name="Dyhrman S.T."/>
            <person name="Glockner G."/>
            <person name="John U."/>
            <person name="Richards T."/>
            <person name="Worden A.Z."/>
            <person name="Zhang X."/>
            <person name="Grigoriev I.V."/>
            <person name="Allen A.E."/>
            <person name="Bidle K."/>
            <person name="Borodovsky M."/>
            <person name="Bowler C."/>
            <person name="Brownlee C."/>
            <person name="Cock J.M."/>
            <person name="Elias M."/>
            <person name="Gladyshev V.N."/>
            <person name="Groth M."/>
            <person name="Guda C."/>
            <person name="Hadaegh A."/>
            <person name="Iglesias-Rodriguez M.D."/>
            <person name="Jenkins J."/>
            <person name="Jones B.M."/>
            <person name="Lawson T."/>
            <person name="Leese F."/>
            <person name="Lindquist E."/>
            <person name="Lobanov A."/>
            <person name="Lomsadze A."/>
            <person name="Malik S.B."/>
            <person name="Marsh M.E."/>
            <person name="Mackinder L."/>
            <person name="Mock T."/>
            <person name="Mueller-Roeber B."/>
            <person name="Pagarete A."/>
            <person name="Parker M."/>
            <person name="Probert I."/>
            <person name="Quesneville H."/>
            <person name="Raines C."/>
            <person name="Rensing S.A."/>
            <person name="Riano-Pachon D.M."/>
            <person name="Richier S."/>
            <person name="Rokitta S."/>
            <person name="Shiraiwa Y."/>
            <person name="Soanes D.M."/>
            <person name="van der Giezen M."/>
            <person name="Wahlund T.M."/>
            <person name="Williams B."/>
            <person name="Wilson W."/>
            <person name="Wolfe G."/>
            <person name="Wurch L.L."/>
        </authorList>
    </citation>
    <scope>NUCLEOTIDE SEQUENCE</scope>
</reference>
<dbReference type="GO" id="GO:0042910">
    <property type="term" value="F:xenobiotic transmembrane transporter activity"/>
    <property type="evidence" value="ECO:0007669"/>
    <property type="project" value="InterPro"/>
</dbReference>
<feature type="transmembrane region" description="Helical" evidence="7">
    <location>
        <begin position="381"/>
        <end position="399"/>
    </location>
</feature>
<dbReference type="AlphaFoldDB" id="A0A0D3K7I3"/>
<comment type="similarity">
    <text evidence="2">Belongs to the multi antimicrobial extrusion (MATE) (TC 2.A.66.1) family.</text>
</comment>
<keyword evidence="4 7" id="KW-1133">Transmembrane helix</keyword>
<feature type="region of interest" description="Disordered" evidence="6">
    <location>
        <begin position="551"/>
        <end position="580"/>
    </location>
</feature>
<feature type="transmembrane region" description="Helical" evidence="7">
    <location>
        <begin position="167"/>
        <end position="187"/>
    </location>
</feature>
<feature type="transmembrane region" description="Helical" evidence="7">
    <location>
        <begin position="310"/>
        <end position="331"/>
    </location>
</feature>
<comment type="subcellular location">
    <subcellularLocation>
        <location evidence="1">Membrane</location>
        <topology evidence="1">Multi-pass membrane protein</topology>
    </subcellularLocation>
</comment>
<evidence type="ECO:0000313" key="9">
    <source>
        <dbReference type="Proteomes" id="UP000013827"/>
    </source>
</evidence>
<dbReference type="GeneID" id="17276973"/>
<dbReference type="NCBIfam" id="TIGR00797">
    <property type="entry name" value="matE"/>
    <property type="match status" value="1"/>
</dbReference>
<proteinExistence type="inferred from homology"/>